<gene>
    <name evidence="1" type="ORF">RB614_08830</name>
</gene>
<dbReference type="EMBL" id="JAVHUY010000007">
    <property type="protein sequence ID" value="MDQ7904625.1"/>
    <property type="molecule type" value="Genomic_DNA"/>
</dbReference>
<reference evidence="1 2" key="1">
    <citation type="submission" date="2023-08" db="EMBL/GenBank/DDBJ databases">
        <title>Phytohabitans sansha sp. nov., isolated from marine sediment.</title>
        <authorList>
            <person name="Zhao Y."/>
            <person name="Yi K."/>
        </authorList>
    </citation>
    <scope>NUCLEOTIDE SEQUENCE [LARGE SCALE GENOMIC DNA]</scope>
    <source>
        <strain evidence="1 2">ZYX-F-186</strain>
    </source>
</reference>
<dbReference type="Proteomes" id="UP001230908">
    <property type="component" value="Unassembled WGS sequence"/>
</dbReference>
<keyword evidence="2" id="KW-1185">Reference proteome</keyword>
<evidence type="ECO:0000313" key="2">
    <source>
        <dbReference type="Proteomes" id="UP001230908"/>
    </source>
</evidence>
<dbReference type="Gene3D" id="3.40.190.10">
    <property type="entry name" value="Periplasmic binding protein-like II"/>
    <property type="match status" value="2"/>
</dbReference>
<organism evidence="1 2">
    <name type="scientific">Phytohabitans maris</name>
    <dbReference type="NCBI Taxonomy" id="3071409"/>
    <lineage>
        <taxon>Bacteria</taxon>
        <taxon>Bacillati</taxon>
        <taxon>Actinomycetota</taxon>
        <taxon>Actinomycetes</taxon>
        <taxon>Micromonosporales</taxon>
        <taxon>Micromonosporaceae</taxon>
    </lineage>
</organism>
<dbReference type="RefSeq" id="WP_308711897.1">
    <property type="nucleotide sequence ID" value="NZ_JAVHUY010000007.1"/>
</dbReference>
<protein>
    <recommendedName>
        <fullName evidence="3">4,5-dihydroxyphthalate decarboxylase</fullName>
    </recommendedName>
</protein>
<name>A0ABU0ZE81_9ACTN</name>
<evidence type="ECO:0008006" key="3">
    <source>
        <dbReference type="Google" id="ProtNLM"/>
    </source>
</evidence>
<proteinExistence type="predicted"/>
<sequence>MNASVVFGSATVATALREHPFATGFDFADVKPIHKAFPGVVNDLRYDVAELALVTFLQAYDAGRPLCLLPVTVLGRFQHHTLVTLDGAGVSTVDDLAGRRVGVRSWSQTTGVWVRGILADDHRLDPARVKWMVYESGHVAGAADPDFVTRAPAGATLPQDFLTGQIDAAIMGNELPGDERVRTIIPDPARAAAGWYGRVGAVPLNHMAVVTDAFAAANGDLVAEICRVIAGAAPAMPRVSSSPDLYPAGFDAVAASLDLAGRYAYEQGITSRPVTADEVQSKLEGLTGHDFGRVKSA</sequence>
<comment type="caution">
    <text evidence="1">The sequence shown here is derived from an EMBL/GenBank/DDBJ whole genome shotgun (WGS) entry which is preliminary data.</text>
</comment>
<accession>A0ABU0ZE81</accession>
<dbReference type="SUPFAM" id="SSF53850">
    <property type="entry name" value="Periplasmic binding protein-like II"/>
    <property type="match status" value="1"/>
</dbReference>
<evidence type="ECO:0000313" key="1">
    <source>
        <dbReference type="EMBL" id="MDQ7904625.1"/>
    </source>
</evidence>